<dbReference type="AlphaFoldDB" id="A0A7H4N6X6"/>
<comment type="caution">
    <text evidence="2">The sequence shown here is derived from an EMBL/GenBank/DDBJ whole genome shotgun (WGS) entry which is preliminary data.</text>
</comment>
<accession>A0A7H4N6X6</accession>
<keyword evidence="1" id="KW-0812">Transmembrane</keyword>
<feature type="transmembrane region" description="Helical" evidence="1">
    <location>
        <begin position="6"/>
        <end position="25"/>
    </location>
</feature>
<dbReference type="Proteomes" id="UP000254863">
    <property type="component" value="Unassembled WGS sequence"/>
</dbReference>
<keyword evidence="1" id="KW-1133">Transmembrane helix</keyword>
<dbReference type="PANTHER" id="PTHR40691:SF1">
    <property type="entry name" value="EXPORTED PROTEIN"/>
    <property type="match status" value="1"/>
</dbReference>
<gene>
    <name evidence="2" type="ORF">NCTC11685_02811</name>
</gene>
<organism evidence="2 3">
    <name type="scientific">Klebsiella michiganensis</name>
    <dbReference type="NCBI Taxonomy" id="1134687"/>
    <lineage>
        <taxon>Bacteria</taxon>
        <taxon>Pseudomonadati</taxon>
        <taxon>Pseudomonadota</taxon>
        <taxon>Gammaproteobacteria</taxon>
        <taxon>Enterobacterales</taxon>
        <taxon>Enterobacteriaceae</taxon>
        <taxon>Klebsiella/Raoultella group</taxon>
        <taxon>Klebsiella</taxon>
    </lineage>
</organism>
<dbReference type="EMBL" id="UGMS01000001">
    <property type="protein sequence ID" value="STV79647.1"/>
    <property type="molecule type" value="Genomic_DNA"/>
</dbReference>
<evidence type="ECO:0000313" key="3">
    <source>
        <dbReference type="Proteomes" id="UP000254863"/>
    </source>
</evidence>
<proteinExistence type="predicted"/>
<evidence type="ECO:0000256" key="1">
    <source>
        <dbReference type="SAM" id="Phobius"/>
    </source>
</evidence>
<sequence length="123" mass="13257">MLTVFVATFVIFALVILGMSLGYLIKRKSIQGSCGGISSLGMEKVCDCPEPCDARKKTPGSRSAAQAGSHPIISRPHRAAFFDLPGFRFRRRVYHHAVGAKLACGTKIIGTINAEEDNMGFAL</sequence>
<dbReference type="InterPro" id="IPR007495">
    <property type="entry name" value="NqrM"/>
</dbReference>
<name>A0A7H4N6X6_9ENTR</name>
<dbReference type="PANTHER" id="PTHR40691">
    <property type="entry name" value="(NA+)-NQR MATURATION NQRM"/>
    <property type="match status" value="1"/>
</dbReference>
<evidence type="ECO:0000313" key="2">
    <source>
        <dbReference type="EMBL" id="STV79647.1"/>
    </source>
</evidence>
<dbReference type="Pfam" id="PF04400">
    <property type="entry name" value="NqrM"/>
    <property type="match status" value="1"/>
</dbReference>
<keyword evidence="1" id="KW-0472">Membrane</keyword>
<protein>
    <submittedName>
        <fullName evidence="2">Protein of uncharacterized function (DUF539)</fullName>
    </submittedName>
</protein>
<reference evidence="2 3" key="1">
    <citation type="submission" date="2018-06" db="EMBL/GenBank/DDBJ databases">
        <authorList>
            <consortium name="Pathogen Informatics"/>
            <person name="Doyle S."/>
        </authorList>
    </citation>
    <scope>NUCLEOTIDE SEQUENCE [LARGE SCALE GENOMIC DNA]</scope>
    <source>
        <strain evidence="2 3">NCTC11685</strain>
    </source>
</reference>